<keyword evidence="1" id="KW-0812">Transmembrane</keyword>
<gene>
    <name evidence="2" type="ORF">C8F04DRAFT_1068030</name>
</gene>
<protein>
    <submittedName>
        <fullName evidence="2">Uncharacterized protein</fullName>
    </submittedName>
</protein>
<keyword evidence="3" id="KW-1185">Reference proteome</keyword>
<dbReference type="AlphaFoldDB" id="A0AAD6TEQ9"/>
<dbReference type="EMBL" id="JARJCM010000005">
    <property type="protein sequence ID" value="KAJ7045199.1"/>
    <property type="molecule type" value="Genomic_DNA"/>
</dbReference>
<organism evidence="2 3">
    <name type="scientific">Mycena alexandri</name>
    <dbReference type="NCBI Taxonomy" id="1745969"/>
    <lineage>
        <taxon>Eukaryota</taxon>
        <taxon>Fungi</taxon>
        <taxon>Dikarya</taxon>
        <taxon>Basidiomycota</taxon>
        <taxon>Agaricomycotina</taxon>
        <taxon>Agaricomycetes</taxon>
        <taxon>Agaricomycetidae</taxon>
        <taxon>Agaricales</taxon>
        <taxon>Marasmiineae</taxon>
        <taxon>Mycenaceae</taxon>
        <taxon>Mycena</taxon>
    </lineage>
</organism>
<keyword evidence="1" id="KW-0472">Membrane</keyword>
<keyword evidence="1" id="KW-1133">Transmembrane helix</keyword>
<evidence type="ECO:0000313" key="3">
    <source>
        <dbReference type="Proteomes" id="UP001218188"/>
    </source>
</evidence>
<accession>A0AAD6TEQ9</accession>
<reference evidence="2" key="1">
    <citation type="submission" date="2023-03" db="EMBL/GenBank/DDBJ databases">
        <title>Massive genome expansion in bonnet fungi (Mycena s.s.) driven by repeated elements and novel gene families across ecological guilds.</title>
        <authorList>
            <consortium name="Lawrence Berkeley National Laboratory"/>
            <person name="Harder C.B."/>
            <person name="Miyauchi S."/>
            <person name="Viragh M."/>
            <person name="Kuo A."/>
            <person name="Thoen E."/>
            <person name="Andreopoulos B."/>
            <person name="Lu D."/>
            <person name="Skrede I."/>
            <person name="Drula E."/>
            <person name="Henrissat B."/>
            <person name="Morin E."/>
            <person name="Kohler A."/>
            <person name="Barry K."/>
            <person name="LaButti K."/>
            <person name="Morin E."/>
            <person name="Salamov A."/>
            <person name="Lipzen A."/>
            <person name="Mereny Z."/>
            <person name="Hegedus B."/>
            <person name="Baldrian P."/>
            <person name="Stursova M."/>
            <person name="Weitz H."/>
            <person name="Taylor A."/>
            <person name="Grigoriev I.V."/>
            <person name="Nagy L.G."/>
            <person name="Martin F."/>
            <person name="Kauserud H."/>
        </authorList>
    </citation>
    <scope>NUCLEOTIDE SEQUENCE</scope>
    <source>
        <strain evidence="2">CBHHK200</strain>
    </source>
</reference>
<feature type="non-terminal residue" evidence="2">
    <location>
        <position position="81"/>
    </location>
</feature>
<sequence>MEHGDHHRLHKDTAISWVPLPLCFAALANVWAIHLADAHHDCRRRCFKIDVWMYLAYHYQPTRSQNTDVVVGSRSPADVEI</sequence>
<comment type="caution">
    <text evidence="2">The sequence shown here is derived from an EMBL/GenBank/DDBJ whole genome shotgun (WGS) entry which is preliminary data.</text>
</comment>
<evidence type="ECO:0000313" key="2">
    <source>
        <dbReference type="EMBL" id="KAJ7045199.1"/>
    </source>
</evidence>
<evidence type="ECO:0000256" key="1">
    <source>
        <dbReference type="SAM" id="Phobius"/>
    </source>
</evidence>
<proteinExistence type="predicted"/>
<dbReference type="Proteomes" id="UP001218188">
    <property type="component" value="Unassembled WGS sequence"/>
</dbReference>
<feature type="transmembrane region" description="Helical" evidence="1">
    <location>
        <begin position="14"/>
        <end position="35"/>
    </location>
</feature>
<name>A0AAD6TEQ9_9AGAR</name>